<evidence type="ECO:0000256" key="3">
    <source>
        <dbReference type="ARBA" id="ARBA00022729"/>
    </source>
</evidence>
<evidence type="ECO:0000259" key="11">
    <source>
        <dbReference type="Pfam" id="PF01299"/>
    </source>
</evidence>
<dbReference type="InterPro" id="IPR002000">
    <property type="entry name" value="Lysosome-assoc_membr_glycop"/>
</dbReference>
<dbReference type="EMBL" id="JAGEUA010000001">
    <property type="protein sequence ID" value="KAL1022472.1"/>
    <property type="molecule type" value="Genomic_DNA"/>
</dbReference>
<dbReference type="AlphaFoldDB" id="A0ABD0XPJ9"/>
<proteinExistence type="inferred from homology"/>
<accession>A0ABD0XPJ9</accession>
<dbReference type="InterPro" id="IPR048528">
    <property type="entry name" value="Lamp2-like_luminal"/>
</dbReference>
<evidence type="ECO:0000256" key="2">
    <source>
        <dbReference type="ARBA" id="ARBA00022692"/>
    </source>
</evidence>
<keyword evidence="8" id="KW-1015">Disulfide bond</keyword>
<evidence type="ECO:0000256" key="4">
    <source>
        <dbReference type="ARBA" id="ARBA00022753"/>
    </source>
</evidence>
<evidence type="ECO:0000256" key="5">
    <source>
        <dbReference type="ARBA" id="ARBA00022989"/>
    </source>
</evidence>
<keyword evidence="5 9" id="KW-1133">Transmembrane helix</keyword>
<dbReference type="PROSITE" id="PS51407">
    <property type="entry name" value="LAMP_3"/>
    <property type="match status" value="1"/>
</dbReference>
<gene>
    <name evidence="12" type="ORF">UPYG_G00028140</name>
</gene>
<evidence type="ECO:0000313" key="12">
    <source>
        <dbReference type="EMBL" id="KAL1022472.1"/>
    </source>
</evidence>
<feature type="signal peptide" evidence="10">
    <location>
        <begin position="1"/>
        <end position="30"/>
    </location>
</feature>
<dbReference type="PANTHER" id="PTHR11506:SF30">
    <property type="entry name" value="LYSOSOME-ASSOCIATED MEMBRANE GLYCOPROTEIN 3"/>
    <property type="match status" value="1"/>
</dbReference>
<comment type="caution">
    <text evidence="12">The sequence shown here is derived from an EMBL/GenBank/DDBJ whole genome shotgun (WGS) entry which is preliminary data.</text>
</comment>
<keyword evidence="4" id="KW-0967">Endosome</keyword>
<keyword evidence="3 10" id="KW-0732">Signal</keyword>
<keyword evidence="13" id="KW-1185">Reference proteome</keyword>
<reference evidence="12 13" key="1">
    <citation type="submission" date="2024-06" db="EMBL/GenBank/DDBJ databases">
        <authorList>
            <person name="Pan Q."/>
            <person name="Wen M."/>
            <person name="Jouanno E."/>
            <person name="Zahm M."/>
            <person name="Klopp C."/>
            <person name="Cabau C."/>
            <person name="Louis A."/>
            <person name="Berthelot C."/>
            <person name="Parey E."/>
            <person name="Roest Crollius H."/>
            <person name="Montfort J."/>
            <person name="Robinson-Rechavi M."/>
            <person name="Bouchez O."/>
            <person name="Lampietro C."/>
            <person name="Lopez Roques C."/>
            <person name="Donnadieu C."/>
            <person name="Postlethwait J."/>
            <person name="Bobe J."/>
            <person name="Verreycken H."/>
            <person name="Guiguen Y."/>
        </authorList>
    </citation>
    <scope>NUCLEOTIDE SEQUENCE [LARGE SCALE GENOMIC DNA]</scope>
    <source>
        <strain evidence="12">Up_M1</strain>
        <tissue evidence="12">Testis</tissue>
    </source>
</reference>
<evidence type="ECO:0000256" key="8">
    <source>
        <dbReference type="PROSITE-ProRule" id="PRU00740"/>
    </source>
</evidence>
<feature type="chain" id="PRO_5044771034" description="Lysosome-associated membrane glycoprotein 2-like luminal domain-containing protein" evidence="10">
    <location>
        <begin position="31"/>
        <end position="253"/>
    </location>
</feature>
<comment type="similarity">
    <text evidence="8">Belongs to the LAMP family.</text>
</comment>
<evidence type="ECO:0000256" key="7">
    <source>
        <dbReference type="ARBA" id="ARBA00023180"/>
    </source>
</evidence>
<dbReference type="Gene3D" id="2.40.160.110">
    <property type="match status" value="1"/>
</dbReference>
<dbReference type="GO" id="GO:0010008">
    <property type="term" value="C:endosome membrane"/>
    <property type="evidence" value="ECO:0007669"/>
    <property type="project" value="UniProtKB-SubCell"/>
</dbReference>
<comment type="subcellular location">
    <subcellularLocation>
        <location evidence="1">Endosome membrane</location>
        <topology evidence="1">Single-pass type I membrane protein</topology>
    </subcellularLocation>
    <subcellularLocation>
        <location evidence="8">Lysosome membrane</location>
        <topology evidence="8">Single-pass type I membrane protein</topology>
    </subcellularLocation>
</comment>
<keyword evidence="7" id="KW-0325">Glycoprotein</keyword>
<dbReference type="Proteomes" id="UP001557470">
    <property type="component" value="Unassembled WGS sequence"/>
</dbReference>
<evidence type="ECO:0000256" key="9">
    <source>
        <dbReference type="SAM" id="Phobius"/>
    </source>
</evidence>
<protein>
    <recommendedName>
        <fullName evidence="11">Lysosome-associated membrane glycoprotein 2-like luminal domain-containing protein</fullName>
    </recommendedName>
</protein>
<feature type="transmembrane region" description="Helical" evidence="9">
    <location>
        <begin position="218"/>
        <end position="241"/>
    </location>
</feature>
<name>A0ABD0XPJ9_UMBPY</name>
<evidence type="ECO:0000313" key="13">
    <source>
        <dbReference type="Proteomes" id="UP001557470"/>
    </source>
</evidence>
<dbReference type="GO" id="GO:0005765">
    <property type="term" value="C:lysosomal membrane"/>
    <property type="evidence" value="ECO:0007669"/>
    <property type="project" value="UniProtKB-SubCell"/>
</dbReference>
<keyword evidence="2 8" id="KW-0812">Transmembrane</keyword>
<sequence length="253" mass="28154">MIDKDNMHFETKVFLLVLIILGNSLNTASLDPNKIPTSKPNSPTIQQRPVLQPKETVPVTGTYVLKNLTQKPCIKVSMGVEYIVIQKKKRSYFNLDPTTTQISGKCDEKEAILSLGILGNGGYLELTFQKTGNQSYLSKVRANLAPGKGNINYPGVIDHEKLFQTDAGCSLKCSSQTEFNLAENLHVKIGSLQFQAFKLTAETFGPEVECWKDFLKRIIPIIIGATAVGLLLIAIVTFLIIRDRRRHSGYDRI</sequence>
<organism evidence="12 13">
    <name type="scientific">Umbra pygmaea</name>
    <name type="common">Eastern mudminnow</name>
    <dbReference type="NCBI Taxonomy" id="75934"/>
    <lineage>
        <taxon>Eukaryota</taxon>
        <taxon>Metazoa</taxon>
        <taxon>Chordata</taxon>
        <taxon>Craniata</taxon>
        <taxon>Vertebrata</taxon>
        <taxon>Euteleostomi</taxon>
        <taxon>Actinopterygii</taxon>
        <taxon>Neopterygii</taxon>
        <taxon>Teleostei</taxon>
        <taxon>Protacanthopterygii</taxon>
        <taxon>Esociformes</taxon>
        <taxon>Umbridae</taxon>
        <taxon>Umbra</taxon>
    </lineage>
</organism>
<keyword evidence="8" id="KW-0458">Lysosome</keyword>
<dbReference type="PANTHER" id="PTHR11506">
    <property type="entry name" value="LYSOSOME-ASSOCIATED MEMBRANE GLYCOPROTEIN"/>
    <property type="match status" value="1"/>
</dbReference>
<evidence type="ECO:0000256" key="6">
    <source>
        <dbReference type="ARBA" id="ARBA00023136"/>
    </source>
</evidence>
<dbReference type="Pfam" id="PF01299">
    <property type="entry name" value="Lamp2-like_luminal"/>
    <property type="match status" value="1"/>
</dbReference>
<feature type="disulfide bond" evidence="8">
    <location>
        <begin position="173"/>
        <end position="210"/>
    </location>
</feature>
<evidence type="ECO:0000256" key="10">
    <source>
        <dbReference type="SAM" id="SignalP"/>
    </source>
</evidence>
<keyword evidence="6 8" id="KW-0472">Membrane</keyword>
<feature type="domain" description="Lysosome-associated membrane glycoprotein 2-like luminal" evidence="11">
    <location>
        <begin position="58"/>
        <end position="199"/>
    </location>
</feature>
<comment type="caution">
    <text evidence="8">Lacks conserved residue(s) required for the propagation of feature annotation.</text>
</comment>
<evidence type="ECO:0000256" key="1">
    <source>
        <dbReference type="ARBA" id="ARBA00004530"/>
    </source>
</evidence>
<dbReference type="PRINTS" id="PR00336">
    <property type="entry name" value="LYSASSOCTDMP"/>
</dbReference>